<name>A0A0N8GNS3_9CHLR</name>
<dbReference type="EC" id="2.4.1.117" evidence="4"/>
<dbReference type="SUPFAM" id="SSF53448">
    <property type="entry name" value="Nucleotide-diphospho-sugar transferases"/>
    <property type="match status" value="1"/>
</dbReference>
<dbReference type="PANTHER" id="PTHR10859">
    <property type="entry name" value="GLYCOSYL TRANSFERASE"/>
    <property type="match status" value="1"/>
</dbReference>
<evidence type="ECO:0000256" key="5">
    <source>
        <dbReference type="ARBA" id="ARBA00022676"/>
    </source>
</evidence>
<evidence type="ECO:0000256" key="1">
    <source>
        <dbReference type="ARBA" id="ARBA00004389"/>
    </source>
</evidence>
<organism evidence="14 15">
    <name type="scientific">Bellilinea caldifistulae</name>
    <dbReference type="NCBI Taxonomy" id="360411"/>
    <lineage>
        <taxon>Bacteria</taxon>
        <taxon>Bacillati</taxon>
        <taxon>Chloroflexota</taxon>
        <taxon>Anaerolineae</taxon>
        <taxon>Anaerolineales</taxon>
        <taxon>Anaerolineaceae</taxon>
        <taxon>Bellilinea</taxon>
    </lineage>
</organism>
<reference evidence="14 15" key="1">
    <citation type="submission" date="2015-07" db="EMBL/GenBank/DDBJ databases">
        <title>Draft genome of Bellilinea caldifistulae DSM 17877.</title>
        <authorList>
            <person name="Hemp J."/>
            <person name="Ward L.M."/>
            <person name="Pace L.A."/>
            <person name="Fischer W.W."/>
        </authorList>
    </citation>
    <scope>NUCLEOTIDE SEQUENCE [LARGE SCALE GENOMIC DNA]</scope>
    <source>
        <strain evidence="14 15">GOMI-1</strain>
    </source>
</reference>
<sequence length="246" mass="28150">MTSPLLSIIIPAYNEERRLPDTLQKIANFLLRQDYTYEVVVVENGSTDRTLDIARLFEQDYPFVRAMHLEGRGKGLAVRAGMLAAEGEYRFICDADLSMPIEEVNRFIPPLKPEGDIIIASREAPGAVRYNEPIYRHLSGRGFNLAVRLLALPGLRDTQCGFKCFSAEAAETIFPLVTIHGWTFDVEALYIARRRGYRIVELPIPWYFNPESKVHLLRDFRQVVRDLLRIRRNAQQGVYDAHPASD</sequence>
<dbReference type="EMBL" id="LGHJ01000002">
    <property type="protein sequence ID" value="KPL78898.1"/>
    <property type="molecule type" value="Genomic_DNA"/>
</dbReference>
<dbReference type="AlphaFoldDB" id="A0A0N8GNS3"/>
<comment type="pathway">
    <text evidence="2">Protein modification; protein glycosylation.</text>
</comment>
<dbReference type="GO" id="GO:0006487">
    <property type="term" value="P:protein N-linked glycosylation"/>
    <property type="evidence" value="ECO:0007669"/>
    <property type="project" value="TreeGrafter"/>
</dbReference>
<gene>
    <name evidence="14" type="ORF">AC812_00375</name>
</gene>
<dbReference type="GO" id="GO:0004581">
    <property type="term" value="F:dolichyl-phosphate beta-glucosyltransferase activity"/>
    <property type="evidence" value="ECO:0007669"/>
    <property type="project" value="UniProtKB-EC"/>
</dbReference>
<evidence type="ECO:0000256" key="11">
    <source>
        <dbReference type="ARBA" id="ARBA00023136"/>
    </source>
</evidence>
<evidence type="ECO:0000256" key="9">
    <source>
        <dbReference type="ARBA" id="ARBA00022968"/>
    </source>
</evidence>
<keyword evidence="7" id="KW-0812">Transmembrane</keyword>
<keyword evidence="5" id="KW-0328">Glycosyltransferase</keyword>
<feature type="domain" description="Glycosyltransferase 2-like" evidence="13">
    <location>
        <begin position="7"/>
        <end position="173"/>
    </location>
</feature>
<evidence type="ECO:0000256" key="6">
    <source>
        <dbReference type="ARBA" id="ARBA00022679"/>
    </source>
</evidence>
<evidence type="ECO:0000256" key="10">
    <source>
        <dbReference type="ARBA" id="ARBA00022989"/>
    </source>
</evidence>
<evidence type="ECO:0000259" key="13">
    <source>
        <dbReference type="Pfam" id="PF00535"/>
    </source>
</evidence>
<dbReference type="RefSeq" id="WP_201797682.1">
    <property type="nucleotide sequence ID" value="NZ_DF967971.1"/>
</dbReference>
<evidence type="ECO:0000256" key="8">
    <source>
        <dbReference type="ARBA" id="ARBA00022824"/>
    </source>
</evidence>
<keyword evidence="15" id="KW-1185">Reference proteome</keyword>
<evidence type="ECO:0000256" key="4">
    <source>
        <dbReference type="ARBA" id="ARBA00012583"/>
    </source>
</evidence>
<keyword evidence="11" id="KW-0472">Membrane</keyword>
<dbReference type="InterPro" id="IPR001173">
    <property type="entry name" value="Glyco_trans_2-like"/>
</dbReference>
<keyword evidence="10" id="KW-1133">Transmembrane helix</keyword>
<evidence type="ECO:0000313" key="14">
    <source>
        <dbReference type="EMBL" id="KPL78898.1"/>
    </source>
</evidence>
<protein>
    <recommendedName>
        <fullName evidence="4">dolichyl-phosphate beta-glucosyltransferase</fullName>
        <ecNumber evidence="4">2.4.1.117</ecNumber>
    </recommendedName>
</protein>
<dbReference type="PANTHER" id="PTHR10859:SF91">
    <property type="entry name" value="DOLICHYL-PHOSPHATE BETA-GLUCOSYLTRANSFERASE"/>
    <property type="match status" value="1"/>
</dbReference>
<keyword evidence="9" id="KW-0735">Signal-anchor</keyword>
<evidence type="ECO:0000256" key="2">
    <source>
        <dbReference type="ARBA" id="ARBA00004922"/>
    </source>
</evidence>
<evidence type="ECO:0000256" key="12">
    <source>
        <dbReference type="ARBA" id="ARBA00045097"/>
    </source>
</evidence>
<comment type="similarity">
    <text evidence="3">Belongs to the glycosyltransferase 2 family.</text>
</comment>
<proteinExistence type="inferred from homology"/>
<keyword evidence="6 14" id="KW-0808">Transferase</keyword>
<evidence type="ECO:0000256" key="3">
    <source>
        <dbReference type="ARBA" id="ARBA00006739"/>
    </source>
</evidence>
<keyword evidence="8" id="KW-0256">Endoplasmic reticulum</keyword>
<dbReference type="InterPro" id="IPR029044">
    <property type="entry name" value="Nucleotide-diphossugar_trans"/>
</dbReference>
<evidence type="ECO:0000256" key="7">
    <source>
        <dbReference type="ARBA" id="ARBA00022692"/>
    </source>
</evidence>
<comment type="caution">
    <text evidence="14">The sequence shown here is derived from an EMBL/GenBank/DDBJ whole genome shotgun (WGS) entry which is preliminary data.</text>
</comment>
<comment type="subcellular location">
    <subcellularLocation>
        <location evidence="1">Endoplasmic reticulum membrane</location>
        <topology evidence="1">Single-pass membrane protein</topology>
    </subcellularLocation>
</comment>
<comment type="catalytic activity">
    <reaction evidence="12">
        <text>a di-trans,poly-cis-dolichyl phosphate + UDP-alpha-D-glucose = a di-trans,poly-cis-dolichyl beta-D-glucosyl phosphate + UDP</text>
        <dbReference type="Rhea" id="RHEA:15401"/>
        <dbReference type="Rhea" id="RHEA-COMP:19498"/>
        <dbReference type="Rhea" id="RHEA-COMP:19502"/>
        <dbReference type="ChEBI" id="CHEBI:57525"/>
        <dbReference type="ChEBI" id="CHEBI:57683"/>
        <dbReference type="ChEBI" id="CHEBI:58223"/>
        <dbReference type="ChEBI" id="CHEBI:58885"/>
        <dbReference type="EC" id="2.4.1.117"/>
    </reaction>
    <physiologicalReaction direction="left-to-right" evidence="12">
        <dbReference type="Rhea" id="RHEA:15402"/>
    </physiologicalReaction>
</comment>
<dbReference type="Pfam" id="PF00535">
    <property type="entry name" value="Glycos_transf_2"/>
    <property type="match status" value="1"/>
</dbReference>
<dbReference type="CDD" id="cd04188">
    <property type="entry name" value="DPG_synthase"/>
    <property type="match status" value="1"/>
</dbReference>
<evidence type="ECO:0000313" key="15">
    <source>
        <dbReference type="Proteomes" id="UP000050514"/>
    </source>
</evidence>
<dbReference type="STRING" id="360411.AC812_00375"/>
<dbReference type="Proteomes" id="UP000050514">
    <property type="component" value="Unassembled WGS sequence"/>
</dbReference>
<dbReference type="Gene3D" id="3.90.550.10">
    <property type="entry name" value="Spore Coat Polysaccharide Biosynthesis Protein SpsA, Chain A"/>
    <property type="match status" value="1"/>
</dbReference>
<dbReference type="InterPro" id="IPR035518">
    <property type="entry name" value="DPG_synthase"/>
</dbReference>
<accession>A0A0N8GNS3</accession>